<dbReference type="Gene3D" id="1.10.150.240">
    <property type="entry name" value="Putative phosphatase, domain 2"/>
    <property type="match status" value="1"/>
</dbReference>
<keyword evidence="2" id="KW-1185">Reference proteome</keyword>
<evidence type="ECO:0000313" key="1">
    <source>
        <dbReference type="EMBL" id="GAA0159411.1"/>
    </source>
</evidence>
<sequence length="364" mass="39981">METVGCLVNTLHFTSSFCNKSKKINSITHLHSSSFVPLNFKKVNSCIKKVQLTNASVSSNNFDQNQSDELAILLEVEGVLMDVYRLCNRRAFNVAFGKLGLDCANWTEPIYMDLVRKSTGDEERMLILYFNRIGWPTSVPTKEQTGFIKRVLREKKSALDDLVLSETLPLRPGVADFIDDACKEGVPVVILTAYSRSGEKVVRSIAERVVEESMSKIKIVGDDEVKKSFYGQLVYGKGVSSSLDELIAKEVTKAASSERQRIAKEVASMLKLSVDLDTSSSERIQLIVAALRAGAEYADVPAMNCVLVAGSQSGVTAAERIGMPCFVLRSSLTARAEFPSAKATLDGFGDADLTISKILKKRWA</sequence>
<accession>A0AAV3Q8X4</accession>
<proteinExistence type="predicted"/>
<dbReference type="InterPro" id="IPR023214">
    <property type="entry name" value="HAD_sf"/>
</dbReference>
<name>A0AAV3Q8X4_LITER</name>
<dbReference type="Gene3D" id="3.40.50.1000">
    <property type="entry name" value="HAD superfamily/HAD-like"/>
    <property type="match status" value="2"/>
</dbReference>
<dbReference type="PANTHER" id="PTHR42896">
    <property type="entry name" value="XYLULOSE-1,5-BISPHOSPHATE (XUBP) PHOSPHATASE"/>
    <property type="match status" value="1"/>
</dbReference>
<dbReference type="InterPro" id="IPR036412">
    <property type="entry name" value="HAD-like_sf"/>
</dbReference>
<protein>
    <submittedName>
        <fullName evidence="1">Phosphatase</fullName>
    </submittedName>
</protein>
<comment type="caution">
    <text evidence="1">The sequence shown here is derived from an EMBL/GenBank/DDBJ whole genome shotgun (WGS) entry which is preliminary data.</text>
</comment>
<organism evidence="1 2">
    <name type="scientific">Lithospermum erythrorhizon</name>
    <name type="common">Purple gromwell</name>
    <name type="synonym">Lithospermum officinale var. erythrorhizon</name>
    <dbReference type="NCBI Taxonomy" id="34254"/>
    <lineage>
        <taxon>Eukaryota</taxon>
        <taxon>Viridiplantae</taxon>
        <taxon>Streptophyta</taxon>
        <taxon>Embryophyta</taxon>
        <taxon>Tracheophyta</taxon>
        <taxon>Spermatophyta</taxon>
        <taxon>Magnoliopsida</taxon>
        <taxon>eudicotyledons</taxon>
        <taxon>Gunneridae</taxon>
        <taxon>Pentapetalae</taxon>
        <taxon>asterids</taxon>
        <taxon>lamiids</taxon>
        <taxon>Boraginales</taxon>
        <taxon>Boraginaceae</taxon>
        <taxon>Boraginoideae</taxon>
        <taxon>Lithospermeae</taxon>
        <taxon>Lithospermum</taxon>
    </lineage>
</organism>
<gene>
    <name evidence="1" type="ORF">LIER_16189</name>
</gene>
<dbReference type="EMBL" id="BAABME010003593">
    <property type="protein sequence ID" value="GAA0159411.1"/>
    <property type="molecule type" value="Genomic_DNA"/>
</dbReference>
<dbReference type="PANTHER" id="PTHR42896:SF3">
    <property type="entry name" value="PROTEIN, PUTATIVE, EXPRESSED-RELATED"/>
    <property type="match status" value="1"/>
</dbReference>
<dbReference type="InterPro" id="IPR023198">
    <property type="entry name" value="PGP-like_dom2"/>
</dbReference>
<dbReference type="GO" id="GO:0016787">
    <property type="term" value="F:hydrolase activity"/>
    <property type="evidence" value="ECO:0007669"/>
    <property type="project" value="InterPro"/>
</dbReference>
<dbReference type="Proteomes" id="UP001454036">
    <property type="component" value="Unassembled WGS sequence"/>
</dbReference>
<dbReference type="InterPro" id="IPR044999">
    <property type="entry name" value="CbbY-like"/>
</dbReference>
<dbReference type="SUPFAM" id="SSF56784">
    <property type="entry name" value="HAD-like"/>
    <property type="match status" value="1"/>
</dbReference>
<evidence type="ECO:0000313" key="2">
    <source>
        <dbReference type="Proteomes" id="UP001454036"/>
    </source>
</evidence>
<reference evidence="1 2" key="1">
    <citation type="submission" date="2024-01" db="EMBL/GenBank/DDBJ databases">
        <title>The complete chloroplast genome sequence of Lithospermum erythrorhizon: insights into the phylogenetic relationship among Boraginaceae species and the maternal lineages of purple gromwells.</title>
        <authorList>
            <person name="Okada T."/>
            <person name="Watanabe K."/>
        </authorList>
    </citation>
    <scope>NUCLEOTIDE SEQUENCE [LARGE SCALE GENOMIC DNA]</scope>
</reference>
<dbReference type="AlphaFoldDB" id="A0AAV3Q8X4"/>